<evidence type="ECO:0000256" key="5">
    <source>
        <dbReference type="ARBA" id="ARBA00022989"/>
    </source>
</evidence>
<evidence type="ECO:0000313" key="10">
    <source>
        <dbReference type="Proteomes" id="UP001489509"/>
    </source>
</evidence>
<dbReference type="Proteomes" id="UP001489509">
    <property type="component" value="Unassembled WGS sequence"/>
</dbReference>
<feature type="transmembrane region" description="Helical" evidence="7">
    <location>
        <begin position="153"/>
        <end position="172"/>
    </location>
</feature>
<feature type="transmembrane region" description="Helical" evidence="7">
    <location>
        <begin position="322"/>
        <end position="340"/>
    </location>
</feature>
<keyword evidence="6 7" id="KW-0472">Membrane</keyword>
<evidence type="ECO:0000256" key="6">
    <source>
        <dbReference type="ARBA" id="ARBA00023136"/>
    </source>
</evidence>
<dbReference type="Pfam" id="PF01757">
    <property type="entry name" value="Acyl_transf_3"/>
    <property type="match status" value="1"/>
</dbReference>
<evidence type="ECO:0000256" key="3">
    <source>
        <dbReference type="ARBA" id="ARBA00022475"/>
    </source>
</evidence>
<protein>
    <submittedName>
        <fullName evidence="9">Acyltransferase</fullName>
        <ecNumber evidence="9">2.3.1.-</ecNumber>
    </submittedName>
</protein>
<comment type="similarity">
    <text evidence="2">Belongs to the acyltransferase 3 family.</text>
</comment>
<proteinExistence type="inferred from homology"/>
<feature type="transmembrane region" description="Helical" evidence="7">
    <location>
        <begin position="126"/>
        <end position="146"/>
    </location>
</feature>
<feature type="domain" description="Acyltransferase 3" evidence="8">
    <location>
        <begin position="10"/>
        <end position="333"/>
    </location>
</feature>
<accession>A0ABV1E1K4</accession>
<feature type="transmembrane region" description="Helical" evidence="7">
    <location>
        <begin position="12"/>
        <end position="29"/>
    </location>
</feature>
<dbReference type="InterPro" id="IPR002656">
    <property type="entry name" value="Acyl_transf_3_dom"/>
</dbReference>
<evidence type="ECO:0000256" key="7">
    <source>
        <dbReference type="SAM" id="Phobius"/>
    </source>
</evidence>
<sequence>MQTITRNVYHSLDVAKFVCALLIISAHFASEQGHFPTLIDYGFSIYIIAVPFFFCCSGFLFFDKLSRLAEPADRKAYFVKYIKRILLMYLVWSAIYFVFVAAGWIIKGVSVQEVLSYLHTSLLFSTYATIWFLPALAVGVAMVYVLQKVMSIEWVFVISILFYVIGAFGYSYAPALDGVPALREAYRVYDAIFISSRNGVFHGFPLIAMGALVAKQRNAVPEKRKRGVFYLMGVLIFGVGVVGEAFWVKQQFNPTGMDTIFLLLPFTYFLIQWLLTVPLKDRKIYTLMRNTSLLMFVSQRLFLSALPSVFPAAFQALWSNSYAGLFLTLALVTGFSVLIVKLTPRLKFLKVLW</sequence>
<feature type="transmembrane region" description="Helical" evidence="7">
    <location>
        <begin position="41"/>
        <end position="65"/>
    </location>
</feature>
<comment type="caution">
    <text evidence="9">The sequence shown here is derived from an EMBL/GenBank/DDBJ whole genome shotgun (WGS) entry which is preliminary data.</text>
</comment>
<dbReference type="EMBL" id="JBBMFD010000010">
    <property type="protein sequence ID" value="MEQ2440625.1"/>
    <property type="molecule type" value="Genomic_DNA"/>
</dbReference>
<feature type="transmembrane region" description="Helical" evidence="7">
    <location>
        <begin position="260"/>
        <end position="279"/>
    </location>
</feature>
<evidence type="ECO:0000256" key="4">
    <source>
        <dbReference type="ARBA" id="ARBA00022692"/>
    </source>
</evidence>
<feature type="transmembrane region" description="Helical" evidence="7">
    <location>
        <begin position="86"/>
        <end position="106"/>
    </location>
</feature>
<feature type="transmembrane region" description="Helical" evidence="7">
    <location>
        <begin position="192"/>
        <end position="215"/>
    </location>
</feature>
<keyword evidence="10" id="KW-1185">Reference proteome</keyword>
<dbReference type="PANTHER" id="PTHR40074">
    <property type="entry name" value="O-ACETYLTRANSFERASE WECH"/>
    <property type="match status" value="1"/>
</dbReference>
<keyword evidence="4 7" id="KW-0812">Transmembrane</keyword>
<keyword evidence="5 7" id="KW-1133">Transmembrane helix</keyword>
<keyword evidence="9" id="KW-0012">Acyltransferase</keyword>
<dbReference type="PANTHER" id="PTHR40074:SF2">
    <property type="entry name" value="O-ACETYLTRANSFERASE WECH"/>
    <property type="match status" value="1"/>
</dbReference>
<organism evidence="9 10">
    <name type="scientific">Solibaculum intestinale</name>
    <dbReference type="NCBI Taxonomy" id="3133165"/>
    <lineage>
        <taxon>Bacteria</taxon>
        <taxon>Bacillati</taxon>
        <taxon>Bacillota</taxon>
        <taxon>Clostridia</taxon>
        <taxon>Eubacteriales</taxon>
        <taxon>Oscillospiraceae</taxon>
        <taxon>Solibaculum</taxon>
    </lineage>
</organism>
<evidence type="ECO:0000313" key="9">
    <source>
        <dbReference type="EMBL" id="MEQ2440625.1"/>
    </source>
</evidence>
<comment type="subcellular location">
    <subcellularLocation>
        <location evidence="1">Cell membrane</location>
        <topology evidence="1">Multi-pass membrane protein</topology>
    </subcellularLocation>
</comment>
<gene>
    <name evidence="9" type="ORF">WMO26_07280</name>
</gene>
<feature type="transmembrane region" description="Helical" evidence="7">
    <location>
        <begin position="291"/>
        <end position="310"/>
    </location>
</feature>
<evidence type="ECO:0000256" key="2">
    <source>
        <dbReference type="ARBA" id="ARBA00007400"/>
    </source>
</evidence>
<dbReference type="GO" id="GO:0016746">
    <property type="term" value="F:acyltransferase activity"/>
    <property type="evidence" value="ECO:0007669"/>
    <property type="project" value="UniProtKB-KW"/>
</dbReference>
<dbReference type="RefSeq" id="WP_349219294.1">
    <property type="nucleotide sequence ID" value="NZ_JBBMFD010000010.1"/>
</dbReference>
<feature type="transmembrane region" description="Helical" evidence="7">
    <location>
        <begin position="227"/>
        <end position="248"/>
    </location>
</feature>
<keyword evidence="3" id="KW-1003">Cell membrane</keyword>
<evidence type="ECO:0000256" key="1">
    <source>
        <dbReference type="ARBA" id="ARBA00004651"/>
    </source>
</evidence>
<dbReference type="EC" id="2.3.1.-" evidence="9"/>
<name>A0ABV1E1K4_9FIRM</name>
<keyword evidence="9" id="KW-0808">Transferase</keyword>
<reference evidence="9 10" key="1">
    <citation type="submission" date="2024-03" db="EMBL/GenBank/DDBJ databases">
        <title>Human intestinal bacterial collection.</title>
        <authorList>
            <person name="Pauvert C."/>
            <person name="Hitch T.C.A."/>
            <person name="Clavel T."/>
        </authorList>
    </citation>
    <scope>NUCLEOTIDE SEQUENCE [LARGE SCALE GENOMIC DNA]</scope>
    <source>
        <strain evidence="9 10">CLA-JM-H44</strain>
    </source>
</reference>
<evidence type="ECO:0000259" key="8">
    <source>
        <dbReference type="Pfam" id="PF01757"/>
    </source>
</evidence>